<gene>
    <name evidence="1" type="ORF">SAMN05444002_2596</name>
</gene>
<organism evidence="1 2">
    <name type="scientific">Vannielia litorea</name>
    <dbReference type="NCBI Taxonomy" id="1217970"/>
    <lineage>
        <taxon>Bacteria</taxon>
        <taxon>Pseudomonadati</taxon>
        <taxon>Pseudomonadota</taxon>
        <taxon>Alphaproteobacteria</taxon>
        <taxon>Rhodobacterales</taxon>
        <taxon>Paracoccaceae</taxon>
        <taxon>Vannielia</taxon>
    </lineage>
</organism>
<accession>A0A1N6GLC8</accession>
<keyword evidence="2" id="KW-1185">Reference proteome</keyword>
<dbReference type="RefSeq" id="WP_074256594.1">
    <property type="nucleotide sequence ID" value="NZ_FSRL01000001.1"/>
</dbReference>
<name>A0A1N6GLC8_9RHOB</name>
<sequence>MVIKSVEVFYNVNRIPGLYPGDWDAALDFRNAAMELIENALIEARAGAWAGAEIGSCEATGEPEVNFGFDVADFDMAEEIIRNAVAGTPYEGIREITRSEVEEAEFH</sequence>
<dbReference type="AlphaFoldDB" id="A0A1N6GLC8"/>
<dbReference type="EMBL" id="FSRL01000001">
    <property type="protein sequence ID" value="SIO08358.1"/>
    <property type="molecule type" value="Genomic_DNA"/>
</dbReference>
<dbReference type="STRING" id="1217970.SAMN05444002_2596"/>
<evidence type="ECO:0000313" key="2">
    <source>
        <dbReference type="Proteomes" id="UP000184932"/>
    </source>
</evidence>
<proteinExistence type="predicted"/>
<evidence type="ECO:0000313" key="1">
    <source>
        <dbReference type="EMBL" id="SIO08358.1"/>
    </source>
</evidence>
<dbReference type="Proteomes" id="UP000184932">
    <property type="component" value="Unassembled WGS sequence"/>
</dbReference>
<protein>
    <submittedName>
        <fullName evidence="1">Uncharacterized protein</fullName>
    </submittedName>
</protein>
<reference evidence="2" key="1">
    <citation type="submission" date="2016-11" db="EMBL/GenBank/DDBJ databases">
        <authorList>
            <person name="Varghese N."/>
            <person name="Submissions S."/>
        </authorList>
    </citation>
    <scope>NUCLEOTIDE SEQUENCE [LARGE SCALE GENOMIC DNA]</scope>
    <source>
        <strain evidence="2">DSM 29440</strain>
    </source>
</reference>